<dbReference type="AlphaFoldDB" id="A0A3D9R2D6"/>
<dbReference type="RefSeq" id="WP_116191318.1">
    <property type="nucleotide sequence ID" value="NZ_QTTN01000033.1"/>
</dbReference>
<dbReference type="EMBL" id="QTTN01000033">
    <property type="protein sequence ID" value="REE69548.1"/>
    <property type="molecule type" value="Genomic_DNA"/>
</dbReference>
<dbReference type="PROSITE" id="PS50928">
    <property type="entry name" value="ABC_TM1"/>
    <property type="match status" value="1"/>
</dbReference>
<keyword evidence="3" id="KW-1003">Cell membrane</keyword>
<feature type="transmembrane region" description="Helical" evidence="7">
    <location>
        <begin position="158"/>
        <end position="180"/>
    </location>
</feature>
<keyword evidence="10" id="KW-1185">Reference proteome</keyword>
<evidence type="ECO:0000256" key="2">
    <source>
        <dbReference type="ARBA" id="ARBA00022448"/>
    </source>
</evidence>
<dbReference type="Pfam" id="PF00528">
    <property type="entry name" value="BPD_transp_1"/>
    <property type="match status" value="1"/>
</dbReference>
<evidence type="ECO:0000259" key="8">
    <source>
        <dbReference type="PROSITE" id="PS50928"/>
    </source>
</evidence>
<feature type="transmembrane region" description="Helical" evidence="7">
    <location>
        <begin position="121"/>
        <end position="146"/>
    </location>
</feature>
<comment type="similarity">
    <text evidence="7">Belongs to the binding-protein-dependent transport system permease family.</text>
</comment>
<comment type="subcellular location">
    <subcellularLocation>
        <location evidence="1 7">Cell membrane</location>
        <topology evidence="1 7">Multi-pass membrane protein</topology>
    </subcellularLocation>
</comment>
<keyword evidence="5 7" id="KW-1133">Transmembrane helix</keyword>
<name>A0A3D9R2D6_9BACL</name>
<dbReference type="CDD" id="cd06261">
    <property type="entry name" value="TM_PBP2"/>
    <property type="match status" value="1"/>
</dbReference>
<evidence type="ECO:0000313" key="9">
    <source>
        <dbReference type="EMBL" id="REE69548.1"/>
    </source>
</evidence>
<proteinExistence type="inferred from homology"/>
<dbReference type="SUPFAM" id="SSF161098">
    <property type="entry name" value="MetI-like"/>
    <property type="match status" value="1"/>
</dbReference>
<gene>
    <name evidence="9" type="ORF">A8990_13313</name>
</gene>
<dbReference type="Gene3D" id="1.10.3720.10">
    <property type="entry name" value="MetI-like"/>
    <property type="match status" value="1"/>
</dbReference>
<comment type="caution">
    <text evidence="9">The sequence shown here is derived from an EMBL/GenBank/DDBJ whole genome shotgun (WGS) entry which is preliminary data.</text>
</comment>
<feature type="domain" description="ABC transmembrane type-1" evidence="8">
    <location>
        <begin position="121"/>
        <end position="317"/>
    </location>
</feature>
<dbReference type="InterPro" id="IPR000515">
    <property type="entry name" value="MetI-like"/>
</dbReference>
<feature type="transmembrane region" description="Helical" evidence="7">
    <location>
        <begin position="192"/>
        <end position="215"/>
    </location>
</feature>
<feature type="transmembrane region" description="Helical" evidence="7">
    <location>
        <begin position="236"/>
        <end position="261"/>
    </location>
</feature>
<dbReference type="Proteomes" id="UP000256304">
    <property type="component" value="Unassembled WGS sequence"/>
</dbReference>
<feature type="transmembrane region" description="Helical" evidence="7">
    <location>
        <begin position="298"/>
        <end position="317"/>
    </location>
</feature>
<evidence type="ECO:0000313" key="10">
    <source>
        <dbReference type="Proteomes" id="UP000256304"/>
    </source>
</evidence>
<evidence type="ECO:0000256" key="1">
    <source>
        <dbReference type="ARBA" id="ARBA00004651"/>
    </source>
</evidence>
<keyword evidence="4 7" id="KW-0812">Transmembrane</keyword>
<dbReference type="InterPro" id="IPR035906">
    <property type="entry name" value="MetI-like_sf"/>
</dbReference>
<evidence type="ECO:0000256" key="7">
    <source>
        <dbReference type="RuleBase" id="RU363032"/>
    </source>
</evidence>
<reference evidence="9 10" key="1">
    <citation type="submission" date="2018-08" db="EMBL/GenBank/DDBJ databases">
        <title>Genomic Encyclopedia of Type Strains, Phase III (KMG-III): the genomes of soil and plant-associated and newly described type strains.</title>
        <authorList>
            <person name="Whitman W."/>
        </authorList>
    </citation>
    <scope>NUCLEOTIDE SEQUENCE [LARGE SCALE GENOMIC DNA]</scope>
    <source>
        <strain evidence="9 10">CGMCC 1.10966</strain>
    </source>
</reference>
<keyword evidence="9" id="KW-0762">Sugar transport</keyword>
<protein>
    <submittedName>
        <fullName evidence="9">Multiple sugar transport system permease protein</fullName>
    </submittedName>
</protein>
<evidence type="ECO:0000256" key="3">
    <source>
        <dbReference type="ARBA" id="ARBA00022475"/>
    </source>
</evidence>
<dbReference type="GO" id="GO:0055085">
    <property type="term" value="P:transmembrane transport"/>
    <property type="evidence" value="ECO:0007669"/>
    <property type="project" value="InterPro"/>
</dbReference>
<sequence length="332" mass="37743">MSKIKQSMEQLARHDLRSGFQSFMQALRGILFGTNLEKGGLLGKAVIYFLLVTFAVLYLEPLVYMISTSFKGFSDFTDPTAKWIPKDPTFVNLKYAFDKMNIKPIFVEGKTLWQNLCSSTLFNTATIALPSAAIQVFTCAIAGYAFGRLEFPFKKTMLVFLVLTYIVPPNTVFIPLAWIYKQYNLLNSPFCFIAPAIFGQGLRSGLFIIIYMQFFRKIPKELEEAAALDGIGSFRFFWKIMFPLAKPAMITVFLFSLVWHWNETYLSSLLYTTNTTLSVQIAKASIPPNGMELNLQPVQMVSGLLFILPNLLIYLFTQRLFTESIERTGIVE</sequence>
<evidence type="ECO:0000256" key="6">
    <source>
        <dbReference type="ARBA" id="ARBA00023136"/>
    </source>
</evidence>
<evidence type="ECO:0000256" key="4">
    <source>
        <dbReference type="ARBA" id="ARBA00022692"/>
    </source>
</evidence>
<organism evidence="9 10">
    <name type="scientific">Paenibacillus taihuensis</name>
    <dbReference type="NCBI Taxonomy" id="1156355"/>
    <lineage>
        <taxon>Bacteria</taxon>
        <taxon>Bacillati</taxon>
        <taxon>Bacillota</taxon>
        <taxon>Bacilli</taxon>
        <taxon>Bacillales</taxon>
        <taxon>Paenibacillaceae</taxon>
        <taxon>Paenibacillus</taxon>
    </lineage>
</organism>
<keyword evidence="6 7" id="KW-0472">Membrane</keyword>
<dbReference type="PANTHER" id="PTHR43744:SF12">
    <property type="entry name" value="ABC TRANSPORTER PERMEASE PROTEIN MG189-RELATED"/>
    <property type="match status" value="1"/>
</dbReference>
<dbReference type="GO" id="GO:0005886">
    <property type="term" value="C:plasma membrane"/>
    <property type="evidence" value="ECO:0007669"/>
    <property type="project" value="UniProtKB-SubCell"/>
</dbReference>
<dbReference type="OrthoDB" id="9771544at2"/>
<evidence type="ECO:0000256" key="5">
    <source>
        <dbReference type="ARBA" id="ARBA00022989"/>
    </source>
</evidence>
<feature type="transmembrane region" description="Helical" evidence="7">
    <location>
        <begin position="45"/>
        <end position="66"/>
    </location>
</feature>
<dbReference type="PANTHER" id="PTHR43744">
    <property type="entry name" value="ABC TRANSPORTER PERMEASE PROTEIN MG189-RELATED-RELATED"/>
    <property type="match status" value="1"/>
</dbReference>
<accession>A0A3D9R2D6</accession>
<keyword evidence="2 7" id="KW-0813">Transport</keyword>